<name>A0ACC0WVT5_9STRA</name>
<organism evidence="1 2">
    <name type="scientific">Peronosclerospora sorghi</name>
    <dbReference type="NCBI Taxonomy" id="230839"/>
    <lineage>
        <taxon>Eukaryota</taxon>
        <taxon>Sar</taxon>
        <taxon>Stramenopiles</taxon>
        <taxon>Oomycota</taxon>
        <taxon>Peronosporomycetes</taxon>
        <taxon>Peronosporales</taxon>
        <taxon>Peronosporaceae</taxon>
        <taxon>Peronosclerospora</taxon>
    </lineage>
</organism>
<proteinExistence type="predicted"/>
<protein>
    <submittedName>
        <fullName evidence="1">Uncharacterized protein</fullName>
    </submittedName>
</protein>
<evidence type="ECO:0000313" key="2">
    <source>
        <dbReference type="Proteomes" id="UP001163321"/>
    </source>
</evidence>
<accession>A0ACC0WVT5</accession>
<evidence type="ECO:0000313" key="1">
    <source>
        <dbReference type="EMBL" id="KAI9922889.1"/>
    </source>
</evidence>
<reference evidence="1 2" key="1">
    <citation type="journal article" date="2022" name="bioRxiv">
        <title>The genome of the oomycete Peronosclerospora sorghi, a cosmopolitan pathogen of maize and sorghum, is inflated with dispersed pseudogenes.</title>
        <authorList>
            <person name="Fletcher K."/>
            <person name="Martin F."/>
            <person name="Isakeit T."/>
            <person name="Cavanaugh K."/>
            <person name="Magill C."/>
            <person name="Michelmore R."/>
        </authorList>
    </citation>
    <scope>NUCLEOTIDE SEQUENCE [LARGE SCALE GENOMIC DNA]</scope>
    <source>
        <strain evidence="1">P6</strain>
    </source>
</reference>
<keyword evidence="2" id="KW-1185">Reference proteome</keyword>
<dbReference type="Proteomes" id="UP001163321">
    <property type="component" value="Chromosome 1"/>
</dbReference>
<sequence length="192" mass="21417">MQKSEANVPFFSISGSDFVEMFVGVGASRVRDMFEQGKKNAPGIIFIYEIDAVGRHRGIGLGGGNDEREQTLNQMLVEMDGFEVLGLMCTEMPEDQLLVSEKKTKIAVTLVDAIRSLTNVVTSITLSDSTRLRRTPIAALSKTPSHQIQFIPSKHDRIVADVNNITINVAPGVPDEYIRNRRKRENSRRKKV</sequence>
<comment type="caution">
    <text evidence="1">The sequence shown here is derived from an EMBL/GenBank/DDBJ whole genome shotgun (WGS) entry which is preliminary data.</text>
</comment>
<gene>
    <name evidence="1" type="ORF">PsorP6_000455</name>
</gene>
<dbReference type="EMBL" id="CM047580">
    <property type="protein sequence ID" value="KAI9922889.1"/>
    <property type="molecule type" value="Genomic_DNA"/>
</dbReference>